<organism evidence="1 2">
    <name type="scientific">Falsihalocynthiibacter arcticus</name>
    <dbReference type="NCBI Taxonomy" id="1579316"/>
    <lineage>
        <taxon>Bacteria</taxon>
        <taxon>Pseudomonadati</taxon>
        <taxon>Pseudomonadota</taxon>
        <taxon>Alphaproteobacteria</taxon>
        <taxon>Rhodobacterales</taxon>
        <taxon>Roseobacteraceae</taxon>
        <taxon>Falsihalocynthiibacter</taxon>
    </lineage>
</organism>
<dbReference type="STRING" id="1579316.RC74_02585"/>
<dbReference type="AlphaFoldDB" id="A0A126UXZ5"/>
<sequence>MKQINSILLFAILFGTTVVFSGLTLAKGGMYLGKHESDILHLLDILQRLRLGGEFTLIFKRPSEFLRSRRYFGWLILTLVLG</sequence>
<evidence type="ECO:0000313" key="1">
    <source>
        <dbReference type="EMBL" id="AML50299.1"/>
    </source>
</evidence>
<dbReference type="KEGG" id="hat:RC74_02585"/>
<proteinExistence type="predicted"/>
<name>A0A126UXZ5_9RHOB</name>
<reference evidence="1 2" key="1">
    <citation type="submission" date="2016-02" db="EMBL/GenBank/DDBJ databases">
        <title>Complete genome sequence of Halocynthiibacter arcticus PAMC 20958t from arctic marine sediment.</title>
        <authorList>
            <person name="Lee Y.M."/>
            <person name="Baek K."/>
            <person name="Lee H.K."/>
            <person name="Shin S.C."/>
        </authorList>
    </citation>
    <scope>NUCLEOTIDE SEQUENCE [LARGE SCALE GENOMIC DNA]</scope>
    <source>
        <strain evidence="1">PAMC 20958</strain>
    </source>
</reference>
<keyword evidence="2" id="KW-1185">Reference proteome</keyword>
<dbReference type="EMBL" id="CP014327">
    <property type="protein sequence ID" value="AML50299.1"/>
    <property type="molecule type" value="Genomic_DNA"/>
</dbReference>
<accession>A0A126UXZ5</accession>
<gene>
    <name evidence="1" type="ORF">RC74_02585</name>
</gene>
<evidence type="ECO:0000313" key="2">
    <source>
        <dbReference type="Proteomes" id="UP000070371"/>
    </source>
</evidence>
<dbReference type="Proteomes" id="UP000070371">
    <property type="component" value="Chromosome"/>
</dbReference>
<protein>
    <submittedName>
        <fullName evidence="1">Uncharacterized protein</fullName>
    </submittedName>
</protein>